<feature type="transmembrane region" description="Helical" evidence="8">
    <location>
        <begin position="155"/>
        <end position="173"/>
    </location>
</feature>
<name>A0A7Y9ITQ0_9BURK</name>
<feature type="transmembrane region" description="Helical" evidence="8">
    <location>
        <begin position="121"/>
        <end position="143"/>
    </location>
</feature>
<comment type="similarity">
    <text evidence="2">Belongs to the auxin efflux carrier (TC 2.A.69) family.</text>
</comment>
<dbReference type="Pfam" id="PF03547">
    <property type="entry name" value="Mem_trans"/>
    <property type="match status" value="1"/>
</dbReference>
<feature type="transmembrane region" description="Helical" evidence="8">
    <location>
        <begin position="185"/>
        <end position="206"/>
    </location>
</feature>
<evidence type="ECO:0000256" key="5">
    <source>
        <dbReference type="ARBA" id="ARBA00022692"/>
    </source>
</evidence>
<sequence>MHIALLVFPDFLLIAIGWLLRRKLHFSAEFFAGTERLVYYVLFPALLFQSIVRTPIQLETAATMIWAAAAMMLIGALLSWLAWPVLKPDGQAFASAVQCGFRFNSYIALALATRLAGEAGLSAMALLIGFSVPLANAMAVYALARHAKTNLFGELIRNPLLLSTVAGVLYNLAGFTLPGPLDALMSRLGSTAITLGILCVGAALALGGARDNLKLINWILVVRLLLLPLVALALGLLLPLTLVERQMLLLFGALPTASSAYVLAARMGGQGEIVALLISASTVLSVVTIPLWMQVLL</sequence>
<evidence type="ECO:0000256" key="4">
    <source>
        <dbReference type="ARBA" id="ARBA00022475"/>
    </source>
</evidence>
<organism evidence="9 10">
    <name type="scientific">Pigmentiphaga litoralis</name>
    <dbReference type="NCBI Taxonomy" id="516702"/>
    <lineage>
        <taxon>Bacteria</taxon>
        <taxon>Pseudomonadati</taxon>
        <taxon>Pseudomonadota</taxon>
        <taxon>Betaproteobacteria</taxon>
        <taxon>Burkholderiales</taxon>
        <taxon>Alcaligenaceae</taxon>
        <taxon>Pigmentiphaga</taxon>
    </lineage>
</organism>
<evidence type="ECO:0000256" key="7">
    <source>
        <dbReference type="ARBA" id="ARBA00023136"/>
    </source>
</evidence>
<proteinExistence type="inferred from homology"/>
<feature type="transmembrane region" description="Helical" evidence="8">
    <location>
        <begin position="246"/>
        <end position="264"/>
    </location>
</feature>
<evidence type="ECO:0000256" key="3">
    <source>
        <dbReference type="ARBA" id="ARBA00022448"/>
    </source>
</evidence>
<dbReference type="Proteomes" id="UP000542125">
    <property type="component" value="Unassembled WGS sequence"/>
</dbReference>
<feature type="transmembrane region" description="Helical" evidence="8">
    <location>
        <begin position="63"/>
        <end position="83"/>
    </location>
</feature>
<comment type="caution">
    <text evidence="9">The sequence shown here is derived from an EMBL/GenBank/DDBJ whole genome shotgun (WGS) entry which is preliminary data.</text>
</comment>
<dbReference type="EMBL" id="JACBYR010000001">
    <property type="protein sequence ID" value="NYE82788.1"/>
    <property type="molecule type" value="Genomic_DNA"/>
</dbReference>
<comment type="subcellular location">
    <subcellularLocation>
        <location evidence="1">Cell membrane</location>
        <topology evidence="1">Multi-pass membrane protein</topology>
    </subcellularLocation>
</comment>
<keyword evidence="10" id="KW-1185">Reference proteome</keyword>
<gene>
    <name evidence="9" type="ORF">FHW18_002059</name>
</gene>
<evidence type="ECO:0000313" key="9">
    <source>
        <dbReference type="EMBL" id="NYE82788.1"/>
    </source>
</evidence>
<dbReference type="AlphaFoldDB" id="A0A7Y9ITQ0"/>
<dbReference type="GO" id="GO:0055085">
    <property type="term" value="P:transmembrane transport"/>
    <property type="evidence" value="ECO:0007669"/>
    <property type="project" value="InterPro"/>
</dbReference>
<dbReference type="InterPro" id="IPR004776">
    <property type="entry name" value="Mem_transp_PIN-like"/>
</dbReference>
<dbReference type="GO" id="GO:0005886">
    <property type="term" value="C:plasma membrane"/>
    <property type="evidence" value="ECO:0007669"/>
    <property type="project" value="UniProtKB-SubCell"/>
</dbReference>
<evidence type="ECO:0000256" key="1">
    <source>
        <dbReference type="ARBA" id="ARBA00004651"/>
    </source>
</evidence>
<dbReference type="PANTHER" id="PTHR36838:SF4">
    <property type="entry name" value="AUXIN EFFLUX CARRIER FAMILY PROTEIN"/>
    <property type="match status" value="1"/>
</dbReference>
<evidence type="ECO:0008006" key="11">
    <source>
        <dbReference type="Google" id="ProtNLM"/>
    </source>
</evidence>
<keyword evidence="6 8" id="KW-1133">Transmembrane helix</keyword>
<feature type="transmembrane region" description="Helical" evidence="8">
    <location>
        <begin position="273"/>
        <end position="293"/>
    </location>
</feature>
<evidence type="ECO:0000256" key="6">
    <source>
        <dbReference type="ARBA" id="ARBA00022989"/>
    </source>
</evidence>
<keyword evidence="3" id="KW-0813">Transport</keyword>
<evidence type="ECO:0000313" key="10">
    <source>
        <dbReference type="Proteomes" id="UP000542125"/>
    </source>
</evidence>
<keyword evidence="7 8" id="KW-0472">Membrane</keyword>
<dbReference type="InterPro" id="IPR038770">
    <property type="entry name" value="Na+/solute_symporter_sf"/>
</dbReference>
<dbReference type="PANTHER" id="PTHR36838">
    <property type="entry name" value="AUXIN EFFLUX CARRIER FAMILY PROTEIN"/>
    <property type="match status" value="1"/>
</dbReference>
<keyword evidence="5 8" id="KW-0812">Transmembrane</keyword>
<protein>
    <recommendedName>
        <fullName evidence="11">AEC family transporter</fullName>
    </recommendedName>
</protein>
<reference evidence="9 10" key="1">
    <citation type="submission" date="2020-07" db="EMBL/GenBank/DDBJ databases">
        <title>Genomic Encyclopedia of Type Strains, Phase IV (KMG-V): Genome sequencing to study the core and pangenomes of soil and plant-associated prokaryotes.</title>
        <authorList>
            <person name="Whitman W."/>
        </authorList>
    </citation>
    <scope>NUCLEOTIDE SEQUENCE [LARGE SCALE GENOMIC DNA]</scope>
    <source>
        <strain evidence="9 10">SAS40</strain>
    </source>
</reference>
<evidence type="ECO:0000256" key="8">
    <source>
        <dbReference type="SAM" id="Phobius"/>
    </source>
</evidence>
<accession>A0A7Y9ITQ0</accession>
<keyword evidence="4" id="KW-1003">Cell membrane</keyword>
<feature type="transmembrane region" description="Helical" evidence="8">
    <location>
        <begin position="37"/>
        <end position="56"/>
    </location>
</feature>
<feature type="transmembrane region" description="Helical" evidence="8">
    <location>
        <begin position="218"/>
        <end position="240"/>
    </location>
</feature>
<evidence type="ECO:0000256" key="2">
    <source>
        <dbReference type="ARBA" id="ARBA00010145"/>
    </source>
</evidence>
<dbReference type="Gene3D" id="1.20.1530.20">
    <property type="match status" value="1"/>
</dbReference>
<dbReference type="RefSeq" id="WP_179585939.1">
    <property type="nucleotide sequence ID" value="NZ_JACBYR010000001.1"/>
</dbReference>